<reference evidence="1 2" key="1">
    <citation type="submission" date="2013-07" db="EMBL/GenBank/DDBJ databases">
        <title>Comparative Genomic and Metabolomic Analysis of Twelve Strains of Pseudoalteromonas luteoviolacea.</title>
        <authorList>
            <person name="Vynne N.G."/>
            <person name="Mansson M."/>
            <person name="Gram L."/>
        </authorList>
    </citation>
    <scope>NUCLEOTIDE SEQUENCE [LARGE SCALE GENOMIC DNA]</scope>
    <source>
        <strain evidence="1 2">DSM 6061</strain>
    </source>
</reference>
<dbReference type="AlphaFoldDB" id="A0A166VSZ5"/>
<dbReference type="EMBL" id="AUYB01000122">
    <property type="protein sequence ID" value="KZN33668.1"/>
    <property type="molecule type" value="Genomic_DNA"/>
</dbReference>
<comment type="caution">
    <text evidence="1">The sequence shown here is derived from an EMBL/GenBank/DDBJ whole genome shotgun (WGS) entry which is preliminary data.</text>
</comment>
<accession>A0A166VSZ5</accession>
<evidence type="ECO:0000313" key="1">
    <source>
        <dbReference type="EMBL" id="KZN33668.1"/>
    </source>
</evidence>
<protein>
    <submittedName>
        <fullName evidence="1">Uncharacterized protein</fullName>
    </submittedName>
</protein>
<sequence>MTLNQATRQSLAYESKQQYKVMWSATFLLLLNMLNSEPEGLDLRLSGSDMSIDVLPAISEYSICRGYRLHKQKSAIELTVLMYGFDSCEDKANKLPLVSHNLNEDEQSTVLALANYYGIYHAPNKLGLRFSLKFTQLRKKIDWFVDNKSPNTSVFTEHSFNRDIVRITFQSVHKSGSPGLELLIYFLPETKEIIKVEVHTKQLKKS</sequence>
<keyword evidence="2" id="KW-1185">Reference proteome</keyword>
<dbReference type="PATRIC" id="fig|1365250.3.peg.3718"/>
<dbReference type="Proteomes" id="UP000076643">
    <property type="component" value="Unassembled WGS sequence"/>
</dbReference>
<organism evidence="1 2">
    <name type="scientific">Pseudoalteromonas luteoviolacea DSM 6061</name>
    <dbReference type="NCBI Taxonomy" id="1365250"/>
    <lineage>
        <taxon>Bacteria</taxon>
        <taxon>Pseudomonadati</taxon>
        <taxon>Pseudomonadota</taxon>
        <taxon>Gammaproteobacteria</taxon>
        <taxon>Alteromonadales</taxon>
        <taxon>Pseudoalteromonadaceae</taxon>
        <taxon>Pseudoalteromonas</taxon>
    </lineage>
</organism>
<name>A0A166VSZ5_9GAMM</name>
<gene>
    <name evidence="1" type="ORF">N475_20045</name>
</gene>
<evidence type="ECO:0000313" key="2">
    <source>
        <dbReference type="Proteomes" id="UP000076643"/>
    </source>
</evidence>
<proteinExistence type="predicted"/>